<dbReference type="PANTHER" id="PTHR30572:SF4">
    <property type="entry name" value="ABC TRANSPORTER PERMEASE YTRF"/>
    <property type="match status" value="1"/>
</dbReference>
<evidence type="ECO:0000256" key="5">
    <source>
        <dbReference type="ARBA" id="ARBA00023136"/>
    </source>
</evidence>
<keyword evidence="5 7" id="KW-0472">Membrane</keyword>
<comment type="similarity">
    <text evidence="6">Belongs to the ABC-4 integral membrane protein family.</text>
</comment>
<dbReference type="GO" id="GO:0022857">
    <property type="term" value="F:transmembrane transporter activity"/>
    <property type="evidence" value="ECO:0007669"/>
    <property type="project" value="TreeGrafter"/>
</dbReference>
<feature type="transmembrane region" description="Helical" evidence="7">
    <location>
        <begin position="366"/>
        <end position="386"/>
    </location>
</feature>
<dbReference type="GO" id="GO:0005886">
    <property type="term" value="C:plasma membrane"/>
    <property type="evidence" value="ECO:0007669"/>
    <property type="project" value="UniProtKB-SubCell"/>
</dbReference>
<evidence type="ECO:0000256" key="3">
    <source>
        <dbReference type="ARBA" id="ARBA00022692"/>
    </source>
</evidence>
<keyword evidence="10" id="KW-1185">Reference proteome</keyword>
<feature type="transmembrane region" description="Helical" evidence="7">
    <location>
        <begin position="438"/>
        <end position="456"/>
    </location>
</feature>
<dbReference type="Proteomes" id="UP000031189">
    <property type="component" value="Unassembled WGS sequence"/>
</dbReference>
<dbReference type="AlphaFoldDB" id="A0A0B3VXM9"/>
<dbReference type="Pfam" id="PF02687">
    <property type="entry name" value="FtsX"/>
    <property type="match status" value="2"/>
</dbReference>
<comment type="caution">
    <text evidence="9">The sequence shown here is derived from an EMBL/GenBank/DDBJ whole genome shotgun (WGS) entry which is preliminary data.</text>
</comment>
<feature type="transmembrane region" description="Helical" evidence="7">
    <location>
        <begin position="819"/>
        <end position="836"/>
    </location>
</feature>
<sequence length="854" mass="96773">MGIYLKMSLAYLKKNKLRTSLLTLGVALGVALIFGTSVIKDSQHNNDVAAIYKLYGGYHLEFNNLKDSDTKKISKDEGVSKITIVENLGNIVDKKGNSFPLKSADEHYVKSKSGKLSKGRFPKNNNEIVMEKDALEAMNIPYKLNSTLNFKIKKKYKDSQGNNKIYTEDRKFKLVGIIEKPEGFYDFYDINIPFEAFTYGNNEKDNIIPQNTMTYNSVLTLNSGWQGIDGQANRIMRENNLKEATYTPNMPLVRQLMNKKIEKEDPGAFKREILIIITAAIFVFNLFNITLNETMEEMGMLRLIGANKRNVRRMIMYQGLIIMVAGIILGLIFGVAFSYVGINNFNPSLYEEALMKPKLYVSSQNVIKAIITGAFSVFASCIIPIYKVGKISSIEATKQSDRFKSGGRSFGLGRLFNKIFGFYGFMGLKNIGRNKSRAFISIISIALGGYVFLTTFSSMQNEVDNKIADMQKRYDITIGFGPNSDLDVVKYSDNDVNKLKNIDGVKDINPVQIANGFFDYKNYKVNKDFTNLSQVKEKDKMEYEMDLKLYGNDYIKNTLKNFVQEGNSDNLGKVTNHYPNVAVYNYFYDENDPDTNKNVFTNIKIGDILTIKVPTIKNNETVYKESKVRVCAILTSDWMSKGDGSLGRNFEIVSSNNHAKYLTNEKKYTKLGINLEDPNDKVVNKKVEEVSNSIQLSQFESKLSFNEMQESSRKDYMKTQISTITLVLIIAGINIFCTIKTNLLIRKKEIATLRALGMSVKDMKKMITFEALSYAMLSFIIALIPSITNLIKFVNWNNNAYKNYGIESFMNFTFPVKESIAFFIITVGVCLIAVMTSSRDLKNMNIIDGIKDND</sequence>
<dbReference type="PANTHER" id="PTHR30572">
    <property type="entry name" value="MEMBRANE COMPONENT OF TRANSPORTER-RELATED"/>
    <property type="match status" value="1"/>
</dbReference>
<feature type="transmembrane region" description="Helical" evidence="7">
    <location>
        <begin position="721"/>
        <end position="745"/>
    </location>
</feature>
<evidence type="ECO:0000256" key="4">
    <source>
        <dbReference type="ARBA" id="ARBA00022989"/>
    </source>
</evidence>
<comment type="subcellular location">
    <subcellularLocation>
        <location evidence="1">Cell membrane</location>
        <topology evidence="1">Multi-pass membrane protein</topology>
    </subcellularLocation>
</comment>
<feature type="domain" description="ABC3 transporter permease C-terminal" evidence="8">
    <location>
        <begin position="723"/>
        <end position="846"/>
    </location>
</feature>
<dbReference type="InterPro" id="IPR050250">
    <property type="entry name" value="Macrolide_Exporter_MacB"/>
</dbReference>
<feature type="transmembrane region" description="Helical" evidence="7">
    <location>
        <begin position="315"/>
        <end position="342"/>
    </location>
</feature>
<evidence type="ECO:0000313" key="10">
    <source>
        <dbReference type="Proteomes" id="UP000031189"/>
    </source>
</evidence>
<evidence type="ECO:0000313" key="9">
    <source>
        <dbReference type="EMBL" id="KHS57394.1"/>
    </source>
</evidence>
<feature type="transmembrane region" description="Helical" evidence="7">
    <location>
        <begin position="21"/>
        <end position="39"/>
    </location>
</feature>
<accession>A0A0B3VXM9</accession>
<evidence type="ECO:0000256" key="1">
    <source>
        <dbReference type="ARBA" id="ARBA00004651"/>
    </source>
</evidence>
<feature type="transmembrane region" description="Helical" evidence="7">
    <location>
        <begin position="273"/>
        <end position="294"/>
    </location>
</feature>
<feature type="domain" description="ABC3 transporter permease C-terminal" evidence="8">
    <location>
        <begin position="273"/>
        <end position="392"/>
    </location>
</feature>
<evidence type="ECO:0000259" key="8">
    <source>
        <dbReference type="Pfam" id="PF02687"/>
    </source>
</evidence>
<feature type="transmembrane region" description="Helical" evidence="7">
    <location>
        <begin position="766"/>
        <end position="787"/>
    </location>
</feature>
<dbReference type="InterPro" id="IPR003838">
    <property type="entry name" value="ABC3_permease_C"/>
</dbReference>
<keyword evidence="3 7" id="KW-0812">Transmembrane</keyword>
<dbReference type="OrthoDB" id="9793166at2"/>
<proteinExistence type="inferred from homology"/>
<dbReference type="STRING" id="1577792.QX51_08480"/>
<organism evidence="9 10">
    <name type="scientific">Terrisporobacter othiniensis</name>
    <dbReference type="NCBI Taxonomy" id="1577792"/>
    <lineage>
        <taxon>Bacteria</taxon>
        <taxon>Bacillati</taxon>
        <taxon>Bacillota</taxon>
        <taxon>Clostridia</taxon>
        <taxon>Peptostreptococcales</taxon>
        <taxon>Peptostreptococcaceae</taxon>
        <taxon>Terrisporobacter</taxon>
    </lineage>
</organism>
<evidence type="ECO:0000256" key="6">
    <source>
        <dbReference type="ARBA" id="ARBA00038076"/>
    </source>
</evidence>
<dbReference type="RefSeq" id="WP_039679480.1">
    <property type="nucleotide sequence ID" value="NZ_JWHR01000076.1"/>
</dbReference>
<evidence type="ECO:0000256" key="7">
    <source>
        <dbReference type="SAM" id="Phobius"/>
    </source>
</evidence>
<evidence type="ECO:0000256" key="2">
    <source>
        <dbReference type="ARBA" id="ARBA00022475"/>
    </source>
</evidence>
<dbReference type="EMBL" id="JWHR01000076">
    <property type="protein sequence ID" value="KHS57394.1"/>
    <property type="molecule type" value="Genomic_DNA"/>
</dbReference>
<reference evidence="9 10" key="1">
    <citation type="submission" date="2014-12" db="EMBL/GenBank/DDBJ databases">
        <title>Draft genome sequence of Terrisporobacter sp. 08-306576, isolated from the blood culture of a bacteremia patient.</title>
        <authorList>
            <person name="Lund L.C."/>
            <person name="Sydenham T.V."/>
            <person name="Hogh S.V."/>
            <person name="Skov M.N."/>
            <person name="Kemp M."/>
            <person name="Justesen U.S."/>
        </authorList>
    </citation>
    <scope>NUCLEOTIDE SEQUENCE [LARGE SCALE GENOMIC DNA]</scope>
    <source>
        <strain evidence="9 10">08-306576</strain>
    </source>
</reference>
<gene>
    <name evidence="9" type="ORF">QX51_08480</name>
</gene>
<keyword evidence="4 7" id="KW-1133">Transmembrane helix</keyword>
<protein>
    <submittedName>
        <fullName evidence="9">ABC transporter permease</fullName>
    </submittedName>
</protein>
<keyword evidence="2" id="KW-1003">Cell membrane</keyword>
<name>A0A0B3VXM9_9FIRM</name>